<gene>
    <name evidence="1" type="ORF">EI982_13135</name>
</gene>
<organism evidence="1 2">
    <name type="scientific">Haloplanus rallus</name>
    <dbReference type="NCBI Taxonomy" id="1816183"/>
    <lineage>
        <taxon>Archaea</taxon>
        <taxon>Methanobacteriati</taxon>
        <taxon>Methanobacteriota</taxon>
        <taxon>Stenosarchaea group</taxon>
        <taxon>Halobacteria</taxon>
        <taxon>Halobacteriales</taxon>
        <taxon>Haloferacaceae</taxon>
        <taxon>Haloplanus</taxon>
    </lineage>
</organism>
<proteinExistence type="predicted"/>
<dbReference type="EMBL" id="CP034345">
    <property type="protein sequence ID" value="QGX95668.1"/>
    <property type="molecule type" value="Genomic_DNA"/>
</dbReference>
<reference evidence="1 2" key="1">
    <citation type="submission" date="2018-12" db="EMBL/GenBank/DDBJ databases">
        <title>Complete genome sequence of Haloplanus rallus MBLA0036.</title>
        <authorList>
            <person name="Nam Y.-d."/>
            <person name="Kang J."/>
            <person name="Chung W.-H."/>
            <person name="Park Y.S."/>
        </authorList>
    </citation>
    <scope>NUCLEOTIDE SEQUENCE [LARGE SCALE GENOMIC DNA]</scope>
    <source>
        <strain evidence="1 2">MBLA0036</strain>
    </source>
</reference>
<dbReference type="GeneID" id="43370504"/>
<dbReference type="AlphaFoldDB" id="A0A6B9F5M1"/>
<dbReference type="Proteomes" id="UP000428325">
    <property type="component" value="Chromosome"/>
</dbReference>
<keyword evidence="2" id="KW-1185">Reference proteome</keyword>
<accession>A0A6B9F5M1</accession>
<evidence type="ECO:0000313" key="2">
    <source>
        <dbReference type="Proteomes" id="UP000428325"/>
    </source>
</evidence>
<dbReference type="OrthoDB" id="182995at2157"/>
<dbReference type="InterPro" id="IPR036388">
    <property type="entry name" value="WH-like_DNA-bd_sf"/>
</dbReference>
<dbReference type="Gene3D" id="1.10.10.10">
    <property type="entry name" value="Winged helix-like DNA-binding domain superfamily/Winged helix DNA-binding domain"/>
    <property type="match status" value="1"/>
</dbReference>
<sequence length="82" mass="9020">MSATHLAADVNERDRPNIDVPETLRSAESKLVYVFLAATDGATVEELHEALDLRKITLFPVLDTLAERDAINRDGARYVPAA</sequence>
<name>A0A6B9F5M1_9EURY</name>
<protein>
    <submittedName>
        <fullName evidence="1">TrmB family transcriptional regulator</fullName>
    </submittedName>
</protein>
<dbReference type="KEGG" id="hra:EI982_13135"/>
<dbReference type="RefSeq" id="WP_157690128.1">
    <property type="nucleotide sequence ID" value="NZ_CP034345.1"/>
</dbReference>
<evidence type="ECO:0000313" key="1">
    <source>
        <dbReference type="EMBL" id="QGX95668.1"/>
    </source>
</evidence>